<dbReference type="InterPro" id="IPR007657">
    <property type="entry name" value="Glycosyltransferase_61"/>
</dbReference>
<name>A0A1H8PRS2_9GAMM</name>
<evidence type="ECO:0000256" key="1">
    <source>
        <dbReference type="ARBA" id="ARBA00022676"/>
    </source>
</evidence>
<dbReference type="GO" id="GO:0016757">
    <property type="term" value="F:glycosyltransferase activity"/>
    <property type="evidence" value="ECO:0007669"/>
    <property type="project" value="UniProtKB-KW"/>
</dbReference>
<organism evidence="5 6">
    <name type="scientific">Vreelandella aquamarina</name>
    <dbReference type="NCBI Taxonomy" id="77097"/>
    <lineage>
        <taxon>Bacteria</taxon>
        <taxon>Pseudomonadati</taxon>
        <taxon>Pseudomonadota</taxon>
        <taxon>Gammaproteobacteria</taxon>
        <taxon>Oceanospirillales</taxon>
        <taxon>Halomonadaceae</taxon>
        <taxon>Vreelandella</taxon>
    </lineage>
</organism>
<dbReference type="AlphaFoldDB" id="A0A1H8PRS2"/>
<sequence>MNAAPDESLVVRKHKERHVVNPEVGHPRLCWGKLFEPEIEVRRYRNVVVVLEGSKKYIFNKDDYFKGEEVKVDDVKNIRGLTLNMVEPGGSLFSHWLFDCVSKIPLVRDAGFNIKDFKNIILNVANRPYHNETLNKLGVDDGVVVERNKEGTVYLVEDLIDITPSRYKMVTPCWQVEYIRSLFHDKGASDCHTLPSKKVFINREKGRRALIDDNKGLETLKDRGFEILNLDKITVSAAASIFNSADFVLGPHGAGFSNIVFSKPKTKVLESFSRHVSSEFFLLSQEIGVEHEFAEEPDEKGKRWFEYDLDYSKNFVDINSAKVKLTETTLSHDFAR</sequence>
<gene>
    <name evidence="5" type="ORF">SAMN04490369_10943</name>
</gene>
<dbReference type="InterPro" id="IPR049625">
    <property type="entry name" value="Glyco_transf_61_cat"/>
</dbReference>
<evidence type="ECO:0000313" key="5">
    <source>
        <dbReference type="EMBL" id="SEO44461.1"/>
    </source>
</evidence>
<evidence type="ECO:0000256" key="3">
    <source>
        <dbReference type="ARBA" id="ARBA00023180"/>
    </source>
</evidence>
<dbReference type="Proteomes" id="UP000199493">
    <property type="component" value="Unassembled WGS sequence"/>
</dbReference>
<proteinExistence type="predicted"/>
<dbReference type="EMBL" id="FODB01000094">
    <property type="protein sequence ID" value="SEO44461.1"/>
    <property type="molecule type" value="Genomic_DNA"/>
</dbReference>
<evidence type="ECO:0000313" key="6">
    <source>
        <dbReference type="Proteomes" id="UP000199493"/>
    </source>
</evidence>
<keyword evidence="1" id="KW-0328">Glycosyltransferase</keyword>
<dbReference type="Pfam" id="PF04577">
    <property type="entry name" value="Glyco_transf_61"/>
    <property type="match status" value="1"/>
</dbReference>
<evidence type="ECO:0000259" key="4">
    <source>
        <dbReference type="Pfam" id="PF04577"/>
    </source>
</evidence>
<accession>A0A1H8PRS2</accession>
<keyword evidence="2" id="KW-0808">Transferase</keyword>
<dbReference type="PANTHER" id="PTHR20961">
    <property type="entry name" value="GLYCOSYLTRANSFERASE"/>
    <property type="match status" value="1"/>
</dbReference>
<reference evidence="5 6" key="1">
    <citation type="submission" date="2016-10" db="EMBL/GenBank/DDBJ databases">
        <authorList>
            <person name="de Groot N.N."/>
        </authorList>
    </citation>
    <scope>NUCLEOTIDE SEQUENCE [LARGE SCALE GENOMIC DNA]</scope>
    <source>
        <strain evidence="5 6">558</strain>
    </source>
</reference>
<evidence type="ECO:0000256" key="2">
    <source>
        <dbReference type="ARBA" id="ARBA00022679"/>
    </source>
</evidence>
<keyword evidence="3" id="KW-0325">Glycoprotein</keyword>
<dbReference type="PANTHER" id="PTHR20961:SF124">
    <property type="entry name" value="GLYCOSYLTRANSFERASE"/>
    <property type="match status" value="1"/>
</dbReference>
<dbReference type="STRING" id="77097.SAMN04490369_10943"/>
<feature type="domain" description="Glycosyltransferase 61 catalytic" evidence="4">
    <location>
        <begin position="93"/>
        <end position="269"/>
    </location>
</feature>
<protein>
    <recommendedName>
        <fullName evidence="4">Glycosyltransferase 61 catalytic domain-containing protein</fullName>
    </recommendedName>
</protein>